<dbReference type="OrthoDB" id="10563977at2759"/>
<protein>
    <submittedName>
        <fullName evidence="1">Uncharacterized protein</fullName>
    </submittedName>
</protein>
<evidence type="ECO:0000313" key="2">
    <source>
        <dbReference type="Proteomes" id="UP000219338"/>
    </source>
</evidence>
<dbReference type="Proteomes" id="UP000219338">
    <property type="component" value="Unassembled WGS sequence"/>
</dbReference>
<dbReference type="AlphaFoldDB" id="A0A284R325"/>
<reference evidence="2" key="1">
    <citation type="journal article" date="2017" name="Nat. Ecol. Evol.">
        <title>Genome expansion and lineage-specific genetic innovations in the forest pathogenic fungi Armillaria.</title>
        <authorList>
            <person name="Sipos G."/>
            <person name="Prasanna A.N."/>
            <person name="Walter M.C."/>
            <person name="O'Connor E."/>
            <person name="Balint B."/>
            <person name="Krizsan K."/>
            <person name="Kiss B."/>
            <person name="Hess J."/>
            <person name="Varga T."/>
            <person name="Slot J."/>
            <person name="Riley R."/>
            <person name="Boka B."/>
            <person name="Rigling D."/>
            <person name="Barry K."/>
            <person name="Lee J."/>
            <person name="Mihaltcheva S."/>
            <person name="LaButti K."/>
            <person name="Lipzen A."/>
            <person name="Waldron R."/>
            <person name="Moloney N.M."/>
            <person name="Sperisen C."/>
            <person name="Kredics L."/>
            <person name="Vagvoelgyi C."/>
            <person name="Patrignani A."/>
            <person name="Fitzpatrick D."/>
            <person name="Nagy I."/>
            <person name="Doyle S."/>
            <person name="Anderson J.B."/>
            <person name="Grigoriev I.V."/>
            <person name="Gueldener U."/>
            <person name="Muensterkoetter M."/>
            <person name="Nagy L.G."/>
        </authorList>
    </citation>
    <scope>NUCLEOTIDE SEQUENCE [LARGE SCALE GENOMIC DNA]</scope>
    <source>
        <strain evidence="2">C18/9</strain>
    </source>
</reference>
<organism evidence="1 2">
    <name type="scientific">Armillaria ostoyae</name>
    <name type="common">Armillaria root rot fungus</name>
    <dbReference type="NCBI Taxonomy" id="47428"/>
    <lineage>
        <taxon>Eukaryota</taxon>
        <taxon>Fungi</taxon>
        <taxon>Dikarya</taxon>
        <taxon>Basidiomycota</taxon>
        <taxon>Agaricomycotina</taxon>
        <taxon>Agaricomycetes</taxon>
        <taxon>Agaricomycetidae</taxon>
        <taxon>Agaricales</taxon>
        <taxon>Marasmiineae</taxon>
        <taxon>Physalacriaceae</taxon>
        <taxon>Armillaria</taxon>
    </lineage>
</organism>
<name>A0A284R325_ARMOS</name>
<gene>
    <name evidence="1" type="ORF">ARMOST_06420</name>
</gene>
<accession>A0A284R325</accession>
<proteinExistence type="predicted"/>
<keyword evidence="2" id="KW-1185">Reference proteome</keyword>
<evidence type="ECO:0000313" key="1">
    <source>
        <dbReference type="EMBL" id="SJL03075.1"/>
    </source>
</evidence>
<dbReference type="EMBL" id="FUEG01000004">
    <property type="protein sequence ID" value="SJL03075.1"/>
    <property type="molecule type" value="Genomic_DNA"/>
</dbReference>
<sequence length="161" mass="18635">MLRADKHFTNFRPQVCRFRDKHSWKLAFDEFSVESPVSLWGFQTTRYLYPSEPSSIFLPRSVIAQPAVYKKKSYIGSNHEGHDAPKVYQQPTGLRGLYYNPITQVEMLGFVHLMGLGRRHPPLLDGYPTLSLYKIVQGSMGYSLYTGFLCGYYPLIPSYRR</sequence>